<keyword evidence="2" id="KW-1185">Reference proteome</keyword>
<evidence type="ECO:0000313" key="1">
    <source>
        <dbReference type="EMBL" id="KWR56699.1"/>
    </source>
</evidence>
<dbReference type="EMBL" id="LRGC01000003">
    <property type="protein sequence ID" value="KWR56699.1"/>
    <property type="molecule type" value="Genomic_DNA"/>
</dbReference>
<proteinExistence type="predicted"/>
<organism evidence="1 2">
    <name type="scientific">Bacteroides stercoris</name>
    <dbReference type="NCBI Taxonomy" id="46506"/>
    <lineage>
        <taxon>Bacteria</taxon>
        <taxon>Pseudomonadati</taxon>
        <taxon>Bacteroidota</taxon>
        <taxon>Bacteroidia</taxon>
        <taxon>Bacteroidales</taxon>
        <taxon>Bacteroidaceae</taxon>
        <taxon>Bacteroides</taxon>
    </lineage>
</organism>
<name>A0A120A3F1_BACSE</name>
<dbReference type="PATRIC" id="fig|46506.5.peg.1085"/>
<dbReference type="Proteomes" id="UP000056419">
    <property type="component" value="Unassembled WGS sequence"/>
</dbReference>
<accession>A0A120A3F1</accession>
<dbReference type="PROSITE" id="PS51257">
    <property type="entry name" value="PROKAR_LIPOPROTEIN"/>
    <property type="match status" value="1"/>
</dbReference>
<gene>
    <name evidence="1" type="ORF">AA415_01010</name>
</gene>
<protein>
    <recommendedName>
        <fullName evidence="3">DUF4493 domain-containing protein</fullName>
    </recommendedName>
</protein>
<evidence type="ECO:0000313" key="2">
    <source>
        <dbReference type="Proteomes" id="UP000056419"/>
    </source>
</evidence>
<dbReference type="STRING" id="46506.AA415_01010"/>
<dbReference type="InterPro" id="IPR027840">
    <property type="entry name" value="DUF4493"/>
</dbReference>
<sequence>MKKLLALAGIALIAAACTNNDEPVQECGQINLTLENSTAPEIEVSTRTVTDLTETDAKDYNIQVLQNGNVKLESTNFLTFKNTTFIFPIGSGYTVTAESCTEEVGQSANDGVGQMRYFGTSAPFEVRTNEISNVKVTCTMANAKVSIAYDEVFAQVFNGYTVEVSTEAEPSRIITFDSNGKCNSTYDAAFFNIDSKNPNLKCTVSGTYKGNVRTATQTIQLEAAKWYKLNIKTSASGRIDMGISVDDTVEEKPQDVEVNPYL</sequence>
<comment type="caution">
    <text evidence="1">The sequence shown here is derived from an EMBL/GenBank/DDBJ whole genome shotgun (WGS) entry which is preliminary data.</text>
</comment>
<evidence type="ECO:0008006" key="3">
    <source>
        <dbReference type="Google" id="ProtNLM"/>
    </source>
</evidence>
<reference evidence="1 2" key="1">
    <citation type="journal article" date="2016" name="BMC Genomics">
        <title>Type VI secretion systems of human gut Bacteroidales segregate into three genetic architectures, two of which are contained on mobile genetic elements.</title>
        <authorList>
            <person name="Coyne M.J."/>
            <person name="Roelofs K.G."/>
            <person name="Comstock L.E."/>
        </authorList>
    </citation>
    <scope>NUCLEOTIDE SEQUENCE [LARGE SCALE GENOMIC DNA]</scope>
    <source>
        <strain evidence="1 2">CL09T03C01</strain>
    </source>
</reference>
<dbReference type="Pfam" id="PF14900">
    <property type="entry name" value="DUF4493"/>
    <property type="match status" value="1"/>
</dbReference>
<dbReference type="RefSeq" id="WP_060385452.1">
    <property type="nucleotide sequence ID" value="NZ_LRGC01000003.1"/>
</dbReference>
<dbReference type="AlphaFoldDB" id="A0A120A3F1"/>